<evidence type="ECO:0000313" key="1">
    <source>
        <dbReference type="EMBL" id="KAK3713680.1"/>
    </source>
</evidence>
<dbReference type="EMBL" id="JAUTXU010000061">
    <property type="protein sequence ID" value="KAK3713680.1"/>
    <property type="molecule type" value="Genomic_DNA"/>
</dbReference>
<gene>
    <name evidence="1" type="ORF">LTR37_008374</name>
</gene>
<dbReference type="Proteomes" id="UP001281147">
    <property type="component" value="Unassembled WGS sequence"/>
</dbReference>
<evidence type="ECO:0000313" key="2">
    <source>
        <dbReference type="Proteomes" id="UP001281147"/>
    </source>
</evidence>
<accession>A0ACC3NB32</accession>
<organism evidence="1 2">
    <name type="scientific">Vermiconidia calcicola</name>
    <dbReference type="NCBI Taxonomy" id="1690605"/>
    <lineage>
        <taxon>Eukaryota</taxon>
        <taxon>Fungi</taxon>
        <taxon>Dikarya</taxon>
        <taxon>Ascomycota</taxon>
        <taxon>Pezizomycotina</taxon>
        <taxon>Dothideomycetes</taxon>
        <taxon>Dothideomycetidae</taxon>
        <taxon>Mycosphaerellales</taxon>
        <taxon>Extremaceae</taxon>
        <taxon>Vermiconidia</taxon>
    </lineage>
</organism>
<keyword evidence="2" id="KW-1185">Reference proteome</keyword>
<reference evidence="1" key="1">
    <citation type="submission" date="2023-07" db="EMBL/GenBank/DDBJ databases">
        <title>Black Yeasts Isolated from many extreme environments.</title>
        <authorList>
            <person name="Coleine C."/>
            <person name="Stajich J.E."/>
            <person name="Selbmann L."/>
        </authorList>
    </citation>
    <scope>NUCLEOTIDE SEQUENCE</scope>
    <source>
        <strain evidence="1">CCFEE 5714</strain>
    </source>
</reference>
<name>A0ACC3NB32_9PEZI</name>
<sequence>MASHISPVVAIAVALVTIAAFIRQLPALRKTPWVNKIISKINDLGNGFNRARTARPVVLVGLNEAVGRRVSAHLMPEYEVVLEVFSISRAKAELTRINRGQKPCTDGDNVGTHNFSRMPKHVIFSKGYREKKVQEVRDALGGTNSGICWYWTPILPGEQLPNPTQIDEQQANALASMIAGHIKRTMNGVVERGEEGKDGFYEL</sequence>
<protein>
    <submittedName>
        <fullName evidence="1">Uncharacterized protein</fullName>
    </submittedName>
</protein>
<proteinExistence type="predicted"/>
<comment type="caution">
    <text evidence="1">The sequence shown here is derived from an EMBL/GenBank/DDBJ whole genome shotgun (WGS) entry which is preliminary data.</text>
</comment>